<protein>
    <recommendedName>
        <fullName evidence="8">Lipid desaturase domain-containing protein</fullName>
    </recommendedName>
</protein>
<gene>
    <name evidence="9" type="ORF">DSTB1V02_LOCUS1384</name>
</gene>
<dbReference type="OrthoDB" id="428342at2759"/>
<feature type="domain" description="Lipid desaturase" evidence="8">
    <location>
        <begin position="99"/>
        <end position="199"/>
    </location>
</feature>
<dbReference type="InterPro" id="IPR019547">
    <property type="entry name" value="Lipid_desat"/>
</dbReference>
<evidence type="ECO:0000259" key="8">
    <source>
        <dbReference type="Pfam" id="PF10520"/>
    </source>
</evidence>
<dbReference type="GO" id="GO:0005794">
    <property type="term" value="C:Golgi apparatus"/>
    <property type="evidence" value="ECO:0007669"/>
    <property type="project" value="TreeGrafter"/>
</dbReference>
<dbReference type="UniPathway" id="UPA00199"/>
<evidence type="ECO:0000256" key="2">
    <source>
        <dbReference type="ARBA" id="ARBA00007620"/>
    </source>
</evidence>
<evidence type="ECO:0000313" key="9">
    <source>
        <dbReference type="EMBL" id="CAD7241391.1"/>
    </source>
</evidence>
<evidence type="ECO:0000256" key="3">
    <source>
        <dbReference type="ARBA" id="ARBA00022692"/>
    </source>
</evidence>
<comment type="similarity">
    <text evidence="2">Belongs to the fatty acid desaturase CarF family.</text>
</comment>
<dbReference type="InterPro" id="IPR011990">
    <property type="entry name" value="TPR-like_helical_dom_sf"/>
</dbReference>
<organism evidence="9">
    <name type="scientific">Darwinula stevensoni</name>
    <dbReference type="NCBI Taxonomy" id="69355"/>
    <lineage>
        <taxon>Eukaryota</taxon>
        <taxon>Metazoa</taxon>
        <taxon>Ecdysozoa</taxon>
        <taxon>Arthropoda</taxon>
        <taxon>Crustacea</taxon>
        <taxon>Oligostraca</taxon>
        <taxon>Ostracoda</taxon>
        <taxon>Podocopa</taxon>
        <taxon>Podocopida</taxon>
        <taxon>Darwinulocopina</taxon>
        <taxon>Darwinuloidea</taxon>
        <taxon>Darwinulidae</taxon>
        <taxon>Darwinula</taxon>
    </lineage>
</organism>
<evidence type="ECO:0000256" key="7">
    <source>
        <dbReference type="SAM" id="Phobius"/>
    </source>
</evidence>
<keyword evidence="10" id="KW-1185">Reference proteome</keyword>
<feature type="coiled-coil region" evidence="6">
    <location>
        <begin position="539"/>
        <end position="566"/>
    </location>
</feature>
<name>A0A7R9A302_9CRUS</name>
<dbReference type="Pfam" id="PF10520">
    <property type="entry name" value="Lipid_desat"/>
    <property type="match status" value="1"/>
</dbReference>
<dbReference type="Proteomes" id="UP000677054">
    <property type="component" value="Unassembled WGS sequence"/>
</dbReference>
<dbReference type="EMBL" id="LR899648">
    <property type="protein sequence ID" value="CAD7241391.1"/>
    <property type="molecule type" value="Genomic_DNA"/>
</dbReference>
<accession>A0A7R9A302</accession>
<keyword evidence="5 7" id="KW-0472">Membrane</keyword>
<sequence>MTFLKPVKTEEQIWTNSMLEDDPNGNSTVVREEHAHPRWGPYHKGAKELASLYSRGKRTQEVICVTTCILLMVINLGFFIRHIHLECWRGILISGILGILSADFGSGMVHWAADTWGSVELPILGKNFIRPFREHHIDPTSITRHDFIETNGDNFMLCIPALAYLLYEFLVRTSIEIQEEYMLLSYLFLLSVFVAMTNQPIRKPQTNHLKCSKELYTALGMDSVSKYFEEGASPLGSPFDEIAESQQSAKVEVVDENVKKVSDYFTECQPKNEDDSFFFEEQDHIQNREMPVFPPTHDWWIPPGETQDVLDQLYSGSLTKSSVEKSKLSNPKVSQESELSDPVKDLAATFLNVTEDQRTKLPTLDSVTQDDRGLFTLIEAGCYASAVNLIHRLLSMYGQGAKHGTYPSRHTPHSIQLWYIRLLLLVRLRQYSVAYNEAEAFGNLCSPDLHYEWCPELHGNKRGSLVPFGMRILVFLMPALVGHYTSALNKLCQLQQNVLKVLKKVETDYDGPSKSDAVDLWKKREEQVLYAITNCAVIHRDYLTAIRQLQKILDRKEDNCSEVHQALAYVYLQQGDLKSAQRHFSISNCNQDMNEAIKALCQHAFSDACSKFASMSQEKPSNAVILNNLAVCQLYKGSLNEAVQTFEGGVQKNPEKFLHEVVTLNLCTMYELQCSQSLKKKQALLEGIYKHKGDGFHTPSLKLQQ</sequence>
<evidence type="ECO:0000256" key="1">
    <source>
        <dbReference type="ARBA" id="ARBA00004141"/>
    </source>
</evidence>
<keyword evidence="4 7" id="KW-1133">Transmembrane helix</keyword>
<keyword evidence="3 7" id="KW-0812">Transmembrane</keyword>
<dbReference type="GO" id="GO:0030008">
    <property type="term" value="C:TRAPP complex"/>
    <property type="evidence" value="ECO:0007669"/>
    <property type="project" value="TreeGrafter"/>
</dbReference>
<dbReference type="PANTHER" id="PTHR21581:SF6">
    <property type="entry name" value="TRAFFICKING PROTEIN PARTICLE COMPLEX SUBUNIT 12"/>
    <property type="match status" value="1"/>
</dbReference>
<dbReference type="EMBL" id="CAJPEV010000131">
    <property type="protein sequence ID" value="CAG0881072.1"/>
    <property type="molecule type" value="Genomic_DNA"/>
</dbReference>
<reference evidence="9" key="1">
    <citation type="submission" date="2020-11" db="EMBL/GenBank/DDBJ databases">
        <authorList>
            <person name="Tran Van P."/>
        </authorList>
    </citation>
    <scope>NUCLEOTIDE SEQUENCE</scope>
</reference>
<evidence type="ECO:0000313" key="10">
    <source>
        <dbReference type="Proteomes" id="UP000677054"/>
    </source>
</evidence>
<feature type="transmembrane region" description="Helical" evidence="7">
    <location>
        <begin position="59"/>
        <end position="79"/>
    </location>
</feature>
<comment type="subcellular location">
    <subcellularLocation>
        <location evidence="1">Membrane</location>
        <topology evidence="1">Multi-pass membrane protein</topology>
    </subcellularLocation>
</comment>
<dbReference type="GO" id="GO:0016020">
    <property type="term" value="C:membrane"/>
    <property type="evidence" value="ECO:0007669"/>
    <property type="project" value="UniProtKB-SubCell"/>
</dbReference>
<dbReference type="AlphaFoldDB" id="A0A7R9A302"/>
<evidence type="ECO:0000256" key="4">
    <source>
        <dbReference type="ARBA" id="ARBA00022989"/>
    </source>
</evidence>
<evidence type="ECO:0000256" key="6">
    <source>
        <dbReference type="SAM" id="Coils"/>
    </source>
</evidence>
<dbReference type="PANTHER" id="PTHR21581">
    <property type="entry name" value="D-ALANYL-D-ALANINE CARBOXYPEPTIDASE"/>
    <property type="match status" value="1"/>
</dbReference>
<keyword evidence="6" id="KW-0175">Coiled coil</keyword>
<proteinExistence type="inferred from homology"/>
<dbReference type="Gene3D" id="1.25.40.10">
    <property type="entry name" value="Tetratricopeptide repeat domain"/>
    <property type="match status" value="2"/>
</dbReference>
<dbReference type="SUPFAM" id="SSF48452">
    <property type="entry name" value="TPR-like"/>
    <property type="match status" value="1"/>
</dbReference>
<dbReference type="GO" id="GO:0006631">
    <property type="term" value="P:fatty acid metabolic process"/>
    <property type="evidence" value="ECO:0007669"/>
    <property type="project" value="UniProtKB-UniPathway"/>
</dbReference>
<evidence type="ECO:0000256" key="5">
    <source>
        <dbReference type="ARBA" id="ARBA00023136"/>
    </source>
</evidence>